<gene>
    <name evidence="3" type="ORF">As57867_003896</name>
</gene>
<feature type="chain" id="PRO_5025629494" description="Amine oxidase domain-containing protein" evidence="1">
    <location>
        <begin position="16"/>
        <end position="366"/>
    </location>
</feature>
<feature type="non-terminal residue" evidence="3">
    <location>
        <position position="366"/>
    </location>
</feature>
<protein>
    <recommendedName>
        <fullName evidence="2">Amine oxidase domain-containing protein</fullName>
    </recommendedName>
</protein>
<organism evidence="3">
    <name type="scientific">Aphanomyces stellatus</name>
    <dbReference type="NCBI Taxonomy" id="120398"/>
    <lineage>
        <taxon>Eukaryota</taxon>
        <taxon>Sar</taxon>
        <taxon>Stramenopiles</taxon>
        <taxon>Oomycota</taxon>
        <taxon>Saprolegniomycetes</taxon>
        <taxon>Saprolegniales</taxon>
        <taxon>Verrucalvaceae</taxon>
        <taxon>Aphanomyces</taxon>
    </lineage>
</organism>
<comment type="caution">
    <text evidence="3">The sequence shown here is derived from an EMBL/GenBank/DDBJ whole genome shotgun (WGS) entry which is preliminary data.</text>
</comment>
<dbReference type="Pfam" id="PF01593">
    <property type="entry name" value="Amino_oxidase"/>
    <property type="match status" value="1"/>
</dbReference>
<dbReference type="PRINTS" id="PR00419">
    <property type="entry name" value="ADXRDTASE"/>
</dbReference>
<name>A0A6A4ZNC3_9STRA</name>
<reference evidence="3" key="1">
    <citation type="submission" date="2019-06" db="EMBL/GenBank/DDBJ databases">
        <title>Genomics analysis of Aphanomyces spp. identifies a new class of oomycete effector associated with host adaptation.</title>
        <authorList>
            <person name="Gaulin E."/>
        </authorList>
    </citation>
    <scope>NUCLEOTIDE SEQUENCE</scope>
    <source>
        <strain evidence="3">CBS 578.67</strain>
    </source>
</reference>
<keyword evidence="1" id="KW-0732">Signal</keyword>
<evidence type="ECO:0000259" key="2">
    <source>
        <dbReference type="Pfam" id="PF01593"/>
    </source>
</evidence>
<evidence type="ECO:0000313" key="3">
    <source>
        <dbReference type="EMBL" id="KAF0714330.1"/>
    </source>
</evidence>
<dbReference type="Gene3D" id="3.50.50.60">
    <property type="entry name" value="FAD/NAD(P)-binding domain"/>
    <property type="match status" value="1"/>
</dbReference>
<dbReference type="EMBL" id="VJMH01000822">
    <property type="protein sequence ID" value="KAF0714330.1"/>
    <property type="molecule type" value="Genomic_DNA"/>
</dbReference>
<dbReference type="Gene3D" id="1.10.405.20">
    <property type="match status" value="1"/>
</dbReference>
<accession>A0A6A4ZNC3</accession>
<dbReference type="InterPro" id="IPR002937">
    <property type="entry name" value="Amino_oxidase"/>
</dbReference>
<sequence length="366" mass="39628">MQLAVLTALIVLASAAAPIQLKASDHVVVVGGGPAGVHYASLLAKKGIKKITLLEASNAVGGKSLTLIDDLNTAQEMGTIFALETYTPIFDLATEYDPTNTKIPAALESPGYMNFMGESAGANDSDPSTHLDFPHYLLRNLLLNAPAAWKANATVAQLHSLVMEQAGRYFALHQSIFGSYPYGMPPPPKDWRLIDMSAVEFLQSNNLTALTGMLRFTQEIQGYGVLETIPAFYFLWWSHPAAVAKILQAEVAGTNSAYIFKNGFQPIWQAIAKAHRNTVKTILNANVTRVSRGLKTGTRPSVTYTKGDDRVTLDCEHIVMAVDLSLYASVVDDLTDNEKTLFTTSYTASTFITTLFESKATAAEAS</sequence>
<feature type="signal peptide" evidence="1">
    <location>
        <begin position="1"/>
        <end position="15"/>
    </location>
</feature>
<dbReference type="InterPro" id="IPR036188">
    <property type="entry name" value="FAD/NAD-bd_sf"/>
</dbReference>
<dbReference type="PANTHER" id="PTHR42923">
    <property type="entry name" value="PROTOPORPHYRINOGEN OXIDASE"/>
    <property type="match status" value="1"/>
</dbReference>
<evidence type="ECO:0000256" key="1">
    <source>
        <dbReference type="SAM" id="SignalP"/>
    </source>
</evidence>
<dbReference type="SUPFAM" id="SSF51905">
    <property type="entry name" value="FAD/NAD(P)-binding domain"/>
    <property type="match status" value="1"/>
</dbReference>
<dbReference type="AlphaFoldDB" id="A0A6A4ZNC3"/>
<proteinExistence type="predicted"/>
<feature type="domain" description="Amine oxidase" evidence="2">
    <location>
        <begin position="35"/>
        <end position="328"/>
    </location>
</feature>
<dbReference type="InterPro" id="IPR050464">
    <property type="entry name" value="Zeta_carotene_desat/Oxidored"/>
</dbReference>
<dbReference type="OrthoDB" id="5046242at2759"/>
<dbReference type="GO" id="GO:0016491">
    <property type="term" value="F:oxidoreductase activity"/>
    <property type="evidence" value="ECO:0007669"/>
    <property type="project" value="InterPro"/>
</dbReference>